<feature type="domain" description="H15" evidence="8">
    <location>
        <begin position="37"/>
        <end position="106"/>
    </location>
</feature>
<evidence type="ECO:0000256" key="2">
    <source>
        <dbReference type="ARBA" id="ARBA00004286"/>
    </source>
</evidence>
<dbReference type="InterPro" id="IPR005818">
    <property type="entry name" value="Histone_H1/H5_H15"/>
</dbReference>
<accession>A0A5N6M4C2</accession>
<dbReference type="Pfam" id="PF00538">
    <property type="entry name" value="Linker_histone"/>
    <property type="match status" value="1"/>
</dbReference>
<feature type="region of interest" description="Disordered" evidence="7">
    <location>
        <begin position="1"/>
        <end position="38"/>
    </location>
</feature>
<proteinExistence type="inferred from homology"/>
<feature type="compositionally biased region" description="Basic residues" evidence="7">
    <location>
        <begin position="208"/>
        <end position="219"/>
    </location>
</feature>
<keyword evidence="3 6" id="KW-0158">Chromosome</keyword>
<dbReference type="PROSITE" id="PS51504">
    <property type="entry name" value="H15"/>
    <property type="match status" value="1"/>
</dbReference>
<keyword evidence="5 6" id="KW-0539">Nucleus</keyword>
<dbReference type="Gene3D" id="1.10.10.10">
    <property type="entry name" value="Winged helix-like DNA-binding domain superfamily/Winged helix DNA-binding domain"/>
    <property type="match status" value="1"/>
</dbReference>
<organism evidence="9 10">
    <name type="scientific">Mikania micrantha</name>
    <name type="common">bitter vine</name>
    <dbReference type="NCBI Taxonomy" id="192012"/>
    <lineage>
        <taxon>Eukaryota</taxon>
        <taxon>Viridiplantae</taxon>
        <taxon>Streptophyta</taxon>
        <taxon>Embryophyta</taxon>
        <taxon>Tracheophyta</taxon>
        <taxon>Spermatophyta</taxon>
        <taxon>Magnoliopsida</taxon>
        <taxon>eudicotyledons</taxon>
        <taxon>Gunneridae</taxon>
        <taxon>Pentapetalae</taxon>
        <taxon>asterids</taxon>
        <taxon>campanulids</taxon>
        <taxon>Asterales</taxon>
        <taxon>Asteraceae</taxon>
        <taxon>Asteroideae</taxon>
        <taxon>Heliantheae alliance</taxon>
        <taxon>Eupatorieae</taxon>
        <taxon>Mikania</taxon>
    </lineage>
</organism>
<evidence type="ECO:0000256" key="7">
    <source>
        <dbReference type="SAM" id="MobiDB-lite"/>
    </source>
</evidence>
<dbReference type="GO" id="GO:0045910">
    <property type="term" value="P:negative regulation of DNA recombination"/>
    <property type="evidence" value="ECO:0007669"/>
    <property type="project" value="TreeGrafter"/>
</dbReference>
<evidence type="ECO:0000256" key="4">
    <source>
        <dbReference type="ARBA" id="ARBA00023125"/>
    </source>
</evidence>
<keyword evidence="10" id="KW-1185">Reference proteome</keyword>
<dbReference type="SUPFAM" id="SSF46785">
    <property type="entry name" value="Winged helix' DNA-binding domain"/>
    <property type="match status" value="1"/>
</dbReference>
<dbReference type="PANTHER" id="PTHR11467">
    <property type="entry name" value="HISTONE H1"/>
    <property type="match status" value="1"/>
</dbReference>
<dbReference type="InterPro" id="IPR005819">
    <property type="entry name" value="H1/H5"/>
</dbReference>
<feature type="compositionally biased region" description="Low complexity" evidence="7">
    <location>
        <begin position="220"/>
        <end position="237"/>
    </location>
</feature>
<dbReference type="GO" id="GO:0030261">
    <property type="term" value="P:chromosome condensation"/>
    <property type="evidence" value="ECO:0007669"/>
    <property type="project" value="TreeGrafter"/>
</dbReference>
<evidence type="ECO:0000313" key="9">
    <source>
        <dbReference type="EMBL" id="KAD3068592.1"/>
    </source>
</evidence>
<comment type="subcellular location">
    <subcellularLocation>
        <location evidence="2">Chromosome</location>
    </subcellularLocation>
    <subcellularLocation>
        <location evidence="1 6">Nucleus</location>
    </subcellularLocation>
</comment>
<dbReference type="PANTHER" id="PTHR11467:SF119">
    <property type="entry name" value="HISTONE H5, WINGED HELIX-LIKE DNA-BINDING DOMAIN SUPERFAMILY"/>
    <property type="match status" value="1"/>
</dbReference>
<dbReference type="GO" id="GO:0006334">
    <property type="term" value="P:nucleosome assembly"/>
    <property type="evidence" value="ECO:0007669"/>
    <property type="project" value="InterPro"/>
</dbReference>
<reference evidence="9 10" key="1">
    <citation type="submission" date="2019-05" db="EMBL/GenBank/DDBJ databases">
        <title>Mikania micrantha, genome provides insights into the molecular mechanism of rapid growth.</title>
        <authorList>
            <person name="Liu B."/>
        </authorList>
    </citation>
    <scope>NUCLEOTIDE SEQUENCE [LARGE SCALE GENOMIC DNA]</scope>
    <source>
        <strain evidence="9">NLD-2019</strain>
        <tissue evidence="9">Leaf</tissue>
    </source>
</reference>
<evidence type="ECO:0000256" key="3">
    <source>
        <dbReference type="ARBA" id="ARBA00022454"/>
    </source>
</evidence>
<dbReference type="SMART" id="SM00526">
    <property type="entry name" value="H15"/>
    <property type="match status" value="1"/>
</dbReference>
<feature type="compositionally biased region" description="Low complexity" evidence="7">
    <location>
        <begin position="142"/>
        <end position="207"/>
    </location>
</feature>
<dbReference type="GO" id="GO:0005634">
    <property type="term" value="C:nucleus"/>
    <property type="evidence" value="ECO:0007669"/>
    <property type="project" value="UniProtKB-SubCell"/>
</dbReference>
<comment type="caution">
    <text evidence="9">The sequence shown here is derived from an EMBL/GenBank/DDBJ whole genome shotgun (WGS) entry which is preliminary data.</text>
</comment>
<feature type="compositionally biased region" description="Basic residues" evidence="7">
    <location>
        <begin position="122"/>
        <end position="141"/>
    </location>
</feature>
<evidence type="ECO:0000259" key="8">
    <source>
        <dbReference type="PROSITE" id="PS51504"/>
    </source>
</evidence>
<gene>
    <name evidence="9" type="ORF">E3N88_36472</name>
</gene>
<dbReference type="OrthoDB" id="1110759at2759"/>
<sequence length="237" mass="24399">MAAAEPVTENPAATPAKVTKVKKARKPSAPKTKSPALHPPYFEMIKDAIVTLKERTGSSPQAISKFIEGKYKNLPSNFRKLLSTQLKKNVAAGKLVKVKASFKLPPKIAPTTTGSSAPVKKPAAKAKAPAKKKTTSVKPKAKAPAAKAKPAAPKAKPAAKPKATATTKAKPAAKASVKPKTSVKPAAKSTKTSSRSKPGRTAAAAKPASKKTPVKKAAAKKTAAPKKAAGGSKKVKK</sequence>
<dbReference type="InterPro" id="IPR036390">
    <property type="entry name" value="WH_DNA-bd_sf"/>
</dbReference>
<protein>
    <recommendedName>
        <fullName evidence="8">H15 domain-containing protein</fullName>
    </recommendedName>
</protein>
<dbReference type="EMBL" id="SZYD01000017">
    <property type="protein sequence ID" value="KAD3068592.1"/>
    <property type="molecule type" value="Genomic_DNA"/>
</dbReference>
<keyword evidence="4 6" id="KW-0238">DNA-binding</keyword>
<dbReference type="GO" id="GO:0000786">
    <property type="term" value="C:nucleosome"/>
    <property type="evidence" value="ECO:0007669"/>
    <property type="project" value="InterPro"/>
</dbReference>
<dbReference type="PRINTS" id="PR00624">
    <property type="entry name" value="HISTONEH5"/>
</dbReference>
<evidence type="ECO:0000256" key="5">
    <source>
        <dbReference type="ARBA" id="ARBA00023242"/>
    </source>
</evidence>
<dbReference type="Proteomes" id="UP000326396">
    <property type="component" value="Linkage Group LG7"/>
</dbReference>
<dbReference type="GO" id="GO:0003690">
    <property type="term" value="F:double-stranded DNA binding"/>
    <property type="evidence" value="ECO:0007669"/>
    <property type="project" value="TreeGrafter"/>
</dbReference>
<dbReference type="GO" id="GO:0030527">
    <property type="term" value="F:structural constituent of chromatin"/>
    <property type="evidence" value="ECO:0007669"/>
    <property type="project" value="InterPro"/>
</dbReference>
<feature type="region of interest" description="Disordered" evidence="7">
    <location>
        <begin position="106"/>
        <end position="237"/>
    </location>
</feature>
<name>A0A5N6M4C2_9ASTR</name>
<feature type="compositionally biased region" description="Basic residues" evidence="7">
    <location>
        <begin position="19"/>
        <end position="28"/>
    </location>
</feature>
<evidence type="ECO:0000256" key="6">
    <source>
        <dbReference type="RuleBase" id="RU003894"/>
    </source>
</evidence>
<dbReference type="InterPro" id="IPR036388">
    <property type="entry name" value="WH-like_DNA-bd_sf"/>
</dbReference>
<evidence type="ECO:0000313" key="10">
    <source>
        <dbReference type="Proteomes" id="UP000326396"/>
    </source>
</evidence>
<dbReference type="CDD" id="cd00073">
    <property type="entry name" value="H15"/>
    <property type="match status" value="1"/>
</dbReference>
<comment type="similarity">
    <text evidence="6">Belongs to the histone H1/H5 family.</text>
</comment>
<dbReference type="AlphaFoldDB" id="A0A5N6M4C2"/>
<dbReference type="GO" id="GO:0031492">
    <property type="term" value="F:nucleosomal DNA binding"/>
    <property type="evidence" value="ECO:0007669"/>
    <property type="project" value="TreeGrafter"/>
</dbReference>
<evidence type="ECO:0000256" key="1">
    <source>
        <dbReference type="ARBA" id="ARBA00004123"/>
    </source>
</evidence>